<dbReference type="PANTHER" id="PTHR31719:SF94">
    <property type="entry name" value="PROTEIN ATAF2"/>
    <property type="match status" value="1"/>
</dbReference>
<dbReference type="GO" id="GO:0003677">
    <property type="term" value="F:DNA binding"/>
    <property type="evidence" value="ECO:0007669"/>
    <property type="project" value="UniProtKB-KW"/>
</dbReference>
<feature type="domain" description="NAC" evidence="6">
    <location>
        <begin position="21"/>
        <end position="169"/>
    </location>
</feature>
<reference evidence="7" key="1">
    <citation type="submission" date="2020-07" db="EMBL/GenBank/DDBJ databases">
        <authorList>
            <person name="Lin J."/>
        </authorList>
    </citation>
    <scope>NUCLEOTIDE SEQUENCE</scope>
</reference>
<sequence length="443" mass="48198">MPSLFPRNGAAAEPVAVGRVGGPRLRLHPTDEQLIVHYLRAYAAGQSLRWDHVVEAQVYSTDPRSLLGDDGEIGYFLTKRTRHGNRVKRTAGRGTWAGQTKKNEIVSAGGQVIGFKAMFSFCIGDDDDCSKKPSKKTTGYVMYEYELPSTANQGGIARTGPVLHQEERKRDREEPQKKAGGSGAHTCGRNRYCGIRSQRQQRQPCHLVSDGLLGRTMAADQQQPIPYHGKNVATANADFFEVGECSYSSTITEYADSVASADGVKEREMANGDRNLACHGALGMTADIDLLPIPYLRKWREMMNADIFYGLRGDVNTGDIGCSAAVEGAGDPQPPPPSYELNGTTAAAATADQQLLLAPDQDERTVVEEAGDWDQLPSVLENEDYSDWFDSVLNDEPSPPPLVDSEMPFRNCQMPPPASSDGAASSAVIQGNEHAGESMRKEM</sequence>
<feature type="compositionally biased region" description="Basic and acidic residues" evidence="5">
    <location>
        <begin position="434"/>
        <end position="443"/>
    </location>
</feature>
<evidence type="ECO:0000259" key="6">
    <source>
        <dbReference type="PROSITE" id="PS51005"/>
    </source>
</evidence>
<dbReference type="EMBL" id="LR862147">
    <property type="protein sequence ID" value="CAD1829347.1"/>
    <property type="molecule type" value="Genomic_DNA"/>
</dbReference>
<feature type="compositionally biased region" description="Basic and acidic residues" evidence="5">
    <location>
        <begin position="164"/>
        <end position="177"/>
    </location>
</feature>
<proteinExistence type="predicted"/>
<dbReference type="AlphaFoldDB" id="A0A6V7PEQ0"/>
<evidence type="ECO:0000256" key="5">
    <source>
        <dbReference type="SAM" id="MobiDB-lite"/>
    </source>
</evidence>
<evidence type="ECO:0000313" key="7">
    <source>
        <dbReference type="EMBL" id="CAD1829347.1"/>
    </source>
</evidence>
<name>A0A6V7PEQ0_ANACO</name>
<keyword evidence="4" id="KW-0539">Nucleus</keyword>
<protein>
    <recommendedName>
        <fullName evidence="6">NAC domain-containing protein</fullName>
    </recommendedName>
</protein>
<dbReference type="Pfam" id="PF02365">
    <property type="entry name" value="NAM"/>
    <property type="match status" value="1"/>
</dbReference>
<evidence type="ECO:0000256" key="2">
    <source>
        <dbReference type="ARBA" id="ARBA00023125"/>
    </source>
</evidence>
<gene>
    <name evidence="7" type="ORF">CB5_LOCUS12558</name>
</gene>
<keyword evidence="1" id="KW-0805">Transcription regulation</keyword>
<dbReference type="GO" id="GO:0006355">
    <property type="term" value="P:regulation of DNA-templated transcription"/>
    <property type="evidence" value="ECO:0007669"/>
    <property type="project" value="InterPro"/>
</dbReference>
<evidence type="ECO:0000256" key="1">
    <source>
        <dbReference type="ARBA" id="ARBA00023015"/>
    </source>
</evidence>
<dbReference type="PROSITE" id="PS51005">
    <property type="entry name" value="NAC"/>
    <property type="match status" value="1"/>
</dbReference>
<dbReference type="InterPro" id="IPR003441">
    <property type="entry name" value="NAC-dom"/>
</dbReference>
<dbReference type="SUPFAM" id="SSF101941">
    <property type="entry name" value="NAC domain"/>
    <property type="match status" value="1"/>
</dbReference>
<accession>A0A6V7PEQ0</accession>
<organism evidence="7">
    <name type="scientific">Ananas comosus var. bracteatus</name>
    <name type="common">red pineapple</name>
    <dbReference type="NCBI Taxonomy" id="296719"/>
    <lineage>
        <taxon>Eukaryota</taxon>
        <taxon>Viridiplantae</taxon>
        <taxon>Streptophyta</taxon>
        <taxon>Embryophyta</taxon>
        <taxon>Tracheophyta</taxon>
        <taxon>Spermatophyta</taxon>
        <taxon>Magnoliopsida</taxon>
        <taxon>Liliopsida</taxon>
        <taxon>Poales</taxon>
        <taxon>Bromeliaceae</taxon>
        <taxon>Bromelioideae</taxon>
        <taxon>Ananas</taxon>
    </lineage>
</organism>
<evidence type="ECO:0000256" key="4">
    <source>
        <dbReference type="ARBA" id="ARBA00023242"/>
    </source>
</evidence>
<dbReference type="PANTHER" id="PTHR31719">
    <property type="entry name" value="NAC TRANSCRIPTION FACTOR 56"/>
    <property type="match status" value="1"/>
</dbReference>
<dbReference type="Gene3D" id="2.170.150.80">
    <property type="entry name" value="NAC domain"/>
    <property type="match status" value="1"/>
</dbReference>
<keyword evidence="2" id="KW-0238">DNA-binding</keyword>
<dbReference type="InterPro" id="IPR036093">
    <property type="entry name" value="NAC_dom_sf"/>
</dbReference>
<feature type="region of interest" description="Disordered" evidence="5">
    <location>
        <begin position="154"/>
        <end position="185"/>
    </location>
</feature>
<keyword evidence="3" id="KW-0804">Transcription</keyword>
<feature type="region of interest" description="Disordered" evidence="5">
    <location>
        <begin position="392"/>
        <end position="443"/>
    </location>
</feature>
<evidence type="ECO:0000256" key="3">
    <source>
        <dbReference type="ARBA" id="ARBA00023163"/>
    </source>
</evidence>